<dbReference type="EMBL" id="HAAD01004255">
    <property type="protein sequence ID" value="CDG70487.1"/>
    <property type="molecule type" value="mRNA"/>
</dbReference>
<sequence length="304" mass="34944">TTSIRFSSMLTNDKPASSQASNVLKKTESPVQARVKQDVENKEDTSGYTAGVDNRIRRQRTHFTVTQLHRLETCFARNRYPDMAMREDIAQWCSLTESRVRIWFKNRRAKWRKKERHLERPDICNFAPTYRFESPSPYERRPTFPTTYSSNVSQPTLPTCSSLNNRSSHASLGHYYSHNTHWYPSDHPVHSLSQRNSPSNSPAGWYGINYNEPVRGYPTCPQSSSSTLSREDEMMSPISFSQRTHTFSPGDHKDICNEVDNDSTAEVAATSLITDLNSYHPLELIEEEILIGQSQDEFRPNDSE</sequence>
<dbReference type="OrthoDB" id="6159439at2759"/>
<feature type="non-terminal residue" evidence="11">
    <location>
        <position position="304"/>
    </location>
</feature>
<comment type="similarity">
    <text evidence="2">Belongs to the paired homeobox family. Bicoid subfamily.</text>
</comment>
<protein>
    <submittedName>
        <fullName evidence="11">Pituitary homeobox 1</fullName>
    </submittedName>
</protein>
<feature type="domain" description="Homeobox" evidence="10">
    <location>
        <begin position="54"/>
        <end position="114"/>
    </location>
</feature>
<feature type="DNA-binding region" description="Homeobox" evidence="7">
    <location>
        <begin position="56"/>
        <end position="115"/>
    </location>
</feature>
<feature type="compositionally biased region" description="Polar residues" evidence="9">
    <location>
        <begin position="1"/>
        <end position="24"/>
    </location>
</feature>
<reference evidence="11" key="1">
    <citation type="journal article" date="2013" name="Genome Biol. Evol.">
        <title>Punctuated emergences of genetic and phenotypic innovations in eumetazoan, bilaterian, euteleostome, and hominidae ancestors.</title>
        <authorList>
            <person name="Wenger Y."/>
            <person name="Galliot B."/>
        </authorList>
    </citation>
    <scope>NUCLEOTIDE SEQUENCE</scope>
    <source>
        <tissue evidence="11">Whole animals</tissue>
    </source>
</reference>
<dbReference type="PANTHER" id="PTHR45882:SF3">
    <property type="entry name" value="PITUITARY HOMEOBOX HOMOLOG PTX1"/>
    <property type="match status" value="1"/>
</dbReference>
<comment type="subcellular location">
    <subcellularLocation>
        <location evidence="1 7 8">Nucleus</location>
    </subcellularLocation>
</comment>
<feature type="region of interest" description="Disordered" evidence="9">
    <location>
        <begin position="1"/>
        <end position="49"/>
    </location>
</feature>
<dbReference type="Gene3D" id="1.10.10.60">
    <property type="entry name" value="Homeodomain-like"/>
    <property type="match status" value="1"/>
</dbReference>
<evidence type="ECO:0000256" key="1">
    <source>
        <dbReference type="ARBA" id="ARBA00004123"/>
    </source>
</evidence>
<dbReference type="PROSITE" id="PS50071">
    <property type="entry name" value="HOMEOBOX_2"/>
    <property type="match status" value="1"/>
</dbReference>
<evidence type="ECO:0000259" key="10">
    <source>
        <dbReference type="PROSITE" id="PS50071"/>
    </source>
</evidence>
<keyword evidence="6 7" id="KW-0539">Nucleus</keyword>
<feature type="compositionally biased region" description="Basic and acidic residues" evidence="9">
    <location>
        <begin position="35"/>
        <end position="45"/>
    </location>
</feature>
<evidence type="ECO:0000256" key="6">
    <source>
        <dbReference type="ARBA" id="ARBA00023242"/>
    </source>
</evidence>
<dbReference type="FunFam" id="1.10.10.60:FF:000679">
    <property type="entry name" value="Homeobox protein aristaless"/>
    <property type="match status" value="1"/>
</dbReference>
<evidence type="ECO:0000313" key="11">
    <source>
        <dbReference type="EMBL" id="CDG70487.1"/>
    </source>
</evidence>
<dbReference type="Pfam" id="PF00046">
    <property type="entry name" value="Homeodomain"/>
    <property type="match status" value="1"/>
</dbReference>
<feature type="non-terminal residue" evidence="11">
    <location>
        <position position="1"/>
    </location>
</feature>
<keyword evidence="3" id="KW-0217">Developmental protein</keyword>
<evidence type="ECO:0000256" key="8">
    <source>
        <dbReference type="RuleBase" id="RU000682"/>
    </source>
</evidence>
<dbReference type="PANTHER" id="PTHR45882">
    <property type="entry name" value="PITUITARY HOMEOBOX HOMOLOG PTX1"/>
    <property type="match status" value="1"/>
</dbReference>
<dbReference type="InterPro" id="IPR017970">
    <property type="entry name" value="Homeobox_CS"/>
</dbReference>
<evidence type="ECO:0000256" key="5">
    <source>
        <dbReference type="ARBA" id="ARBA00023155"/>
    </source>
</evidence>
<dbReference type="InterPro" id="IPR001356">
    <property type="entry name" value="HD"/>
</dbReference>
<organism evidence="11">
    <name type="scientific">Hydra vulgaris</name>
    <name type="common">Hydra</name>
    <name type="synonym">Hydra attenuata</name>
    <dbReference type="NCBI Taxonomy" id="6087"/>
    <lineage>
        <taxon>Eukaryota</taxon>
        <taxon>Metazoa</taxon>
        <taxon>Cnidaria</taxon>
        <taxon>Hydrozoa</taxon>
        <taxon>Hydroidolina</taxon>
        <taxon>Anthoathecata</taxon>
        <taxon>Aplanulata</taxon>
        <taxon>Hydridae</taxon>
        <taxon>Hydra</taxon>
    </lineage>
</organism>
<name>T2MEU5_HYDVU</name>
<evidence type="ECO:0000256" key="9">
    <source>
        <dbReference type="SAM" id="MobiDB-lite"/>
    </source>
</evidence>
<dbReference type="GO" id="GO:0005634">
    <property type="term" value="C:nucleus"/>
    <property type="evidence" value="ECO:0007669"/>
    <property type="project" value="UniProtKB-SubCell"/>
</dbReference>
<evidence type="ECO:0000256" key="7">
    <source>
        <dbReference type="PROSITE-ProRule" id="PRU00108"/>
    </source>
</evidence>
<dbReference type="InterPro" id="IPR009057">
    <property type="entry name" value="Homeodomain-like_sf"/>
</dbReference>
<dbReference type="SUPFAM" id="SSF46689">
    <property type="entry name" value="Homeodomain-like"/>
    <property type="match status" value="1"/>
</dbReference>
<dbReference type="AlphaFoldDB" id="T2MEU5"/>
<evidence type="ECO:0000256" key="3">
    <source>
        <dbReference type="ARBA" id="ARBA00022473"/>
    </source>
</evidence>
<dbReference type="CDD" id="cd00086">
    <property type="entry name" value="homeodomain"/>
    <property type="match status" value="1"/>
</dbReference>
<gene>
    <name evidence="11" type="primary">PITX1</name>
</gene>
<keyword evidence="5 7" id="KW-0371">Homeobox</keyword>
<dbReference type="SMART" id="SM00389">
    <property type="entry name" value="HOX"/>
    <property type="match status" value="1"/>
</dbReference>
<proteinExistence type="evidence at transcript level"/>
<dbReference type="GO" id="GO:0000978">
    <property type="term" value="F:RNA polymerase II cis-regulatory region sequence-specific DNA binding"/>
    <property type="evidence" value="ECO:0007669"/>
    <property type="project" value="TreeGrafter"/>
</dbReference>
<dbReference type="GO" id="GO:0009653">
    <property type="term" value="P:anatomical structure morphogenesis"/>
    <property type="evidence" value="ECO:0007669"/>
    <property type="project" value="TreeGrafter"/>
</dbReference>
<keyword evidence="4 7" id="KW-0238">DNA-binding</keyword>
<evidence type="ECO:0000256" key="2">
    <source>
        <dbReference type="ARBA" id="ARBA00006503"/>
    </source>
</evidence>
<dbReference type="PROSITE" id="PS00027">
    <property type="entry name" value="HOMEOBOX_1"/>
    <property type="match status" value="1"/>
</dbReference>
<evidence type="ECO:0000256" key="4">
    <source>
        <dbReference type="ARBA" id="ARBA00023125"/>
    </source>
</evidence>
<accession>T2MEU5</accession>
<dbReference type="GO" id="GO:0000981">
    <property type="term" value="F:DNA-binding transcription factor activity, RNA polymerase II-specific"/>
    <property type="evidence" value="ECO:0007669"/>
    <property type="project" value="InterPro"/>
</dbReference>